<organism evidence="1 2">
    <name type="scientific">Ixodes persulcatus</name>
    <name type="common">Taiga tick</name>
    <dbReference type="NCBI Taxonomy" id="34615"/>
    <lineage>
        <taxon>Eukaryota</taxon>
        <taxon>Metazoa</taxon>
        <taxon>Ecdysozoa</taxon>
        <taxon>Arthropoda</taxon>
        <taxon>Chelicerata</taxon>
        <taxon>Arachnida</taxon>
        <taxon>Acari</taxon>
        <taxon>Parasitiformes</taxon>
        <taxon>Ixodida</taxon>
        <taxon>Ixodoidea</taxon>
        <taxon>Ixodidae</taxon>
        <taxon>Ixodinae</taxon>
        <taxon>Ixodes</taxon>
    </lineage>
</organism>
<protein>
    <submittedName>
        <fullName evidence="1">Uncharacterized protein</fullName>
    </submittedName>
</protein>
<sequence>ALCGIPVTSYSPLAGTTVNGIIQDVDKELSNEEITSHLRSNIKVGAIRRLGKSSTVKVSFRGKILPTHVLLGHVRLPVHPFQERPIQCLNYCFGFGHKRVACKRLKMCEHCGKPHESTDITCQSMPAKCVNCGQQHEATARFCSKRKKLGEIQAYSKSNSVGFHVAKSALEYDKHFPEMESARAGSNATKEPTVTELKNSGEKDTEETSNDQRRAAITRVWQWNCRGYRNKRGALAQYIAGLDKPPDIIALQETGTETPSLSGYKALVPRICQRVAVLAANHVNARMQELSNESIDHVLIETIPEKRHWPSFFILNIYSPPRNRHEDFSKLFARALKLAQNKLIIVGEFNAPHSAWGYARSMAKGTRLYHSICQQRLSILTDPEQPTRTGNSVTRDTCPDLALTRCGRWSECSNLEVNLGSDHAIAQVDIAVSPGKKFLRKQAPTNWDGFRAARTATHSEREHDDASLASWTERLVCDKNTYTQTINLTTETTEVDRHLLHLWEARHGLIKRWKRQKLNRQLKKRIAAIMVEALEYATQLARSNWNRKEDDTIQLVSALVVSRMIYATPYLNLTKKDEDKLDLLIRKAYKTALGLPPYTSTEKLLKLGVHNTFRELVDSHLATQRDRLAQTPAGRKVLESLKIPFQWDREDTTAPLPRHIWSQIKVHTIPRNMDPTLHAERHKARARFYQKAYGQRADVLYTDAATYAYQRKAAAICVVDGTGSTRITASLRTSNTTIAEEFAIAMAIGLEEDHVTIMSDSQAALRRFLAGRVSPKALKVLTQRDRQGFPTVELIWIPGHDEVKGNRCADTEARACTLRAAPAAASRLGIDSYFIPLPNRYFEIRAYHRGQRREYPPPHKNLNREDAVAWRQLQTGAFRNLALLHKFSPTSYKAECPLCGPYASLSHTAWFCTAHPNIPPSHPDPTRENWEAALLSSTAADQLKLIGRARLTADSVGALD</sequence>
<evidence type="ECO:0000313" key="2">
    <source>
        <dbReference type="Proteomes" id="UP000805193"/>
    </source>
</evidence>
<accession>A0AC60Q2V0</accession>
<feature type="non-terminal residue" evidence="1">
    <location>
        <position position="1"/>
    </location>
</feature>
<name>A0AC60Q2V0_IXOPE</name>
<reference evidence="1 2" key="1">
    <citation type="journal article" date="2020" name="Cell">
        <title>Large-Scale Comparative Analyses of Tick Genomes Elucidate Their Genetic Diversity and Vector Capacities.</title>
        <authorList>
            <consortium name="Tick Genome and Microbiome Consortium (TIGMIC)"/>
            <person name="Jia N."/>
            <person name="Wang J."/>
            <person name="Shi W."/>
            <person name="Du L."/>
            <person name="Sun Y."/>
            <person name="Zhan W."/>
            <person name="Jiang J.F."/>
            <person name="Wang Q."/>
            <person name="Zhang B."/>
            <person name="Ji P."/>
            <person name="Bell-Sakyi L."/>
            <person name="Cui X.M."/>
            <person name="Yuan T.T."/>
            <person name="Jiang B.G."/>
            <person name="Yang W.F."/>
            <person name="Lam T.T."/>
            <person name="Chang Q.C."/>
            <person name="Ding S.J."/>
            <person name="Wang X.J."/>
            <person name="Zhu J.G."/>
            <person name="Ruan X.D."/>
            <person name="Zhao L."/>
            <person name="Wei J.T."/>
            <person name="Ye R.Z."/>
            <person name="Que T.C."/>
            <person name="Du C.H."/>
            <person name="Zhou Y.H."/>
            <person name="Cheng J.X."/>
            <person name="Dai P.F."/>
            <person name="Guo W.B."/>
            <person name="Han X.H."/>
            <person name="Huang E.J."/>
            <person name="Li L.F."/>
            <person name="Wei W."/>
            <person name="Gao Y.C."/>
            <person name="Liu J.Z."/>
            <person name="Shao H.Z."/>
            <person name="Wang X."/>
            <person name="Wang C.C."/>
            <person name="Yang T.C."/>
            <person name="Huo Q.B."/>
            <person name="Li W."/>
            <person name="Chen H.Y."/>
            <person name="Chen S.E."/>
            <person name="Zhou L.G."/>
            <person name="Ni X.B."/>
            <person name="Tian J.H."/>
            <person name="Sheng Y."/>
            <person name="Liu T."/>
            <person name="Pan Y.S."/>
            <person name="Xia L.Y."/>
            <person name="Li J."/>
            <person name="Zhao F."/>
            <person name="Cao W.C."/>
        </authorList>
    </citation>
    <scope>NUCLEOTIDE SEQUENCE [LARGE SCALE GENOMIC DNA]</scope>
    <source>
        <strain evidence="1">Iper-2018</strain>
    </source>
</reference>
<evidence type="ECO:0000313" key="1">
    <source>
        <dbReference type="EMBL" id="KAG0428044.1"/>
    </source>
</evidence>
<dbReference type="Proteomes" id="UP000805193">
    <property type="component" value="Unassembled WGS sequence"/>
</dbReference>
<keyword evidence="2" id="KW-1185">Reference proteome</keyword>
<gene>
    <name evidence="1" type="ORF">HPB47_024956</name>
</gene>
<comment type="caution">
    <text evidence="1">The sequence shown here is derived from an EMBL/GenBank/DDBJ whole genome shotgun (WGS) entry which is preliminary data.</text>
</comment>
<dbReference type="EMBL" id="JABSTQ010009566">
    <property type="protein sequence ID" value="KAG0428044.1"/>
    <property type="molecule type" value="Genomic_DNA"/>
</dbReference>
<proteinExistence type="predicted"/>